<dbReference type="Pfam" id="PF14580">
    <property type="entry name" value="LRR_9"/>
    <property type="match status" value="1"/>
</dbReference>
<dbReference type="PANTHER" id="PTHR45973">
    <property type="entry name" value="PROTEIN PHOSPHATASE 1 REGULATORY SUBUNIT SDS22-RELATED"/>
    <property type="match status" value="1"/>
</dbReference>
<keyword evidence="9" id="KW-0206">Cytoskeleton</keyword>
<evidence type="ECO:0000256" key="12">
    <source>
        <dbReference type="ARBA" id="ARBA00038378"/>
    </source>
</evidence>
<keyword evidence="5" id="KW-0677">Repeat</keyword>
<gene>
    <name evidence="15" type="ORF">ALC60_03236</name>
</gene>
<sequence length="561" mass="66020">MHKTDTISALREATEPGVITQSMLVSLAIDQGPKKEGGRLFLQDGIELDKLEEIRIEFLKILNIDHLWLLKSLVKLSLSHNVIQRIENLDELRHLKELNLSFNRIKIMENLNNLHQLEILLLYSNEISIMQNISDLKKLTILNIGKNKIDDWKHVVYLRDFKSLKSLNTCDNPCTKIDGYLDYLFAFMPQLTYCQYKMISENERQSAVDKHYRIISNLKENEAKMQTELELQREFENKTALLFASYVEHLDEDYLFQQMFSSDKVASRTLSTINENTQNAFEEYKKSFVAICHELYELGLRENDRRAEEIKLFEIAVNEGKTNMQNEARRIVNEVLEKRTRIFANIKDEMETLVEKQEQEVESTIAKARELFNEFNDLLSKTQNQLISKEIILHDQMEVQGRFVFSKQKDINEVFRMNITTMVNSFLETARGYFSLLRNAEKEYNNIIELVLQPLSFEDEAFHLKDLCCDKDTLATILTASHEIHLQVVDDREKHMINRLNNWLKEYINRLFADENKRNRQQILEISHFFEFQHQQLNLLSLPQQLDLAGIDLGNDDILEN</sequence>
<evidence type="ECO:0000313" key="15">
    <source>
        <dbReference type="EMBL" id="KYQ57743.1"/>
    </source>
</evidence>
<dbReference type="AlphaFoldDB" id="A0A151XBL1"/>
<evidence type="ECO:0000256" key="5">
    <source>
        <dbReference type="ARBA" id="ARBA00022737"/>
    </source>
</evidence>
<comment type="function">
    <text evidence="1">Cilium-specific protein required for cilia structures.</text>
</comment>
<proteinExistence type="inferred from homology"/>
<comment type="subcellular location">
    <subcellularLocation>
        <location evidence="2">Cytoplasm</location>
        <location evidence="2">Cytoskeleton</location>
        <location evidence="2">Flagellum axoneme</location>
    </subcellularLocation>
</comment>
<dbReference type="Proteomes" id="UP000075809">
    <property type="component" value="Unassembled WGS sequence"/>
</dbReference>
<dbReference type="STRING" id="64791.A0A151XBL1"/>
<evidence type="ECO:0000256" key="14">
    <source>
        <dbReference type="SAM" id="Coils"/>
    </source>
</evidence>
<dbReference type="InterPro" id="IPR001611">
    <property type="entry name" value="Leu-rich_rpt"/>
</dbReference>
<dbReference type="Gene3D" id="3.80.10.10">
    <property type="entry name" value="Ribonuclease Inhibitor"/>
    <property type="match status" value="1"/>
</dbReference>
<dbReference type="SMART" id="SM00365">
    <property type="entry name" value="LRR_SD22"/>
    <property type="match status" value="4"/>
</dbReference>
<keyword evidence="4" id="KW-0433">Leucine-rich repeat</keyword>
<name>A0A151XBL1_9HYME</name>
<keyword evidence="7 14" id="KW-0175">Coiled coil</keyword>
<keyword evidence="10" id="KW-0966">Cell projection</keyword>
<dbReference type="PANTHER" id="PTHR45973:SF12">
    <property type="entry name" value="DYNEIN REGULATORY COMPLEX SUBUNIT 3"/>
    <property type="match status" value="1"/>
</dbReference>
<evidence type="ECO:0000256" key="10">
    <source>
        <dbReference type="ARBA" id="ARBA00023273"/>
    </source>
</evidence>
<dbReference type="GO" id="GO:0005929">
    <property type="term" value="C:cilium"/>
    <property type="evidence" value="ECO:0007669"/>
    <property type="project" value="TreeGrafter"/>
</dbReference>
<dbReference type="PROSITE" id="PS51450">
    <property type="entry name" value="LRR"/>
    <property type="match status" value="2"/>
</dbReference>
<dbReference type="SUPFAM" id="SSF52075">
    <property type="entry name" value="Outer arm dynein light chain 1"/>
    <property type="match status" value="1"/>
</dbReference>
<protein>
    <recommendedName>
        <fullName evidence="11">Dynein axonemal assembly factor 1 homolog</fullName>
    </recommendedName>
    <alternativeName>
        <fullName evidence="13">Dynein regulatory complex subunit 3</fullName>
    </alternativeName>
</protein>
<evidence type="ECO:0000256" key="4">
    <source>
        <dbReference type="ARBA" id="ARBA00022614"/>
    </source>
</evidence>
<evidence type="ECO:0000256" key="3">
    <source>
        <dbReference type="ARBA" id="ARBA00022490"/>
    </source>
</evidence>
<organism evidence="15 16">
    <name type="scientific">Mycetomoellerius zeteki</name>
    <dbReference type="NCBI Taxonomy" id="64791"/>
    <lineage>
        <taxon>Eukaryota</taxon>
        <taxon>Metazoa</taxon>
        <taxon>Ecdysozoa</taxon>
        <taxon>Arthropoda</taxon>
        <taxon>Hexapoda</taxon>
        <taxon>Insecta</taxon>
        <taxon>Pterygota</taxon>
        <taxon>Neoptera</taxon>
        <taxon>Endopterygota</taxon>
        <taxon>Hymenoptera</taxon>
        <taxon>Apocrita</taxon>
        <taxon>Aculeata</taxon>
        <taxon>Formicoidea</taxon>
        <taxon>Formicidae</taxon>
        <taxon>Myrmicinae</taxon>
        <taxon>Mycetomoellerius</taxon>
    </lineage>
</organism>
<evidence type="ECO:0000256" key="6">
    <source>
        <dbReference type="ARBA" id="ARBA00022846"/>
    </source>
</evidence>
<keyword evidence="16" id="KW-1185">Reference proteome</keyword>
<feature type="coiled-coil region" evidence="14">
    <location>
        <begin position="347"/>
        <end position="385"/>
    </location>
</feature>
<dbReference type="InterPro" id="IPR050576">
    <property type="entry name" value="Cilia_flagella_integrity"/>
</dbReference>
<keyword evidence="3" id="KW-0963">Cytoplasm</keyword>
<accession>A0A151XBL1</accession>
<evidence type="ECO:0000256" key="7">
    <source>
        <dbReference type="ARBA" id="ARBA00023054"/>
    </source>
</evidence>
<evidence type="ECO:0000256" key="2">
    <source>
        <dbReference type="ARBA" id="ARBA00004611"/>
    </source>
</evidence>
<evidence type="ECO:0000256" key="1">
    <source>
        <dbReference type="ARBA" id="ARBA00003843"/>
    </source>
</evidence>
<evidence type="ECO:0000256" key="8">
    <source>
        <dbReference type="ARBA" id="ARBA00023069"/>
    </source>
</evidence>
<comment type="similarity">
    <text evidence="12">Belongs to the DRC3 family.</text>
</comment>
<evidence type="ECO:0000256" key="9">
    <source>
        <dbReference type="ARBA" id="ARBA00023212"/>
    </source>
</evidence>
<evidence type="ECO:0000256" key="11">
    <source>
        <dbReference type="ARBA" id="ARBA00024433"/>
    </source>
</evidence>
<keyword evidence="6" id="KW-0282">Flagellum</keyword>
<dbReference type="InterPro" id="IPR032675">
    <property type="entry name" value="LRR_dom_sf"/>
</dbReference>
<dbReference type="EMBL" id="KQ982320">
    <property type="protein sequence ID" value="KYQ57743.1"/>
    <property type="molecule type" value="Genomic_DNA"/>
</dbReference>
<evidence type="ECO:0000256" key="13">
    <source>
        <dbReference type="ARBA" id="ARBA00040950"/>
    </source>
</evidence>
<evidence type="ECO:0000313" key="16">
    <source>
        <dbReference type="Proteomes" id="UP000075809"/>
    </source>
</evidence>
<keyword evidence="8" id="KW-0969">Cilium</keyword>
<reference evidence="15 16" key="1">
    <citation type="submission" date="2015-09" db="EMBL/GenBank/DDBJ databases">
        <title>Trachymyrmex zeteki WGS genome.</title>
        <authorList>
            <person name="Nygaard S."/>
            <person name="Hu H."/>
            <person name="Boomsma J."/>
            <person name="Zhang G."/>
        </authorList>
    </citation>
    <scope>NUCLEOTIDE SEQUENCE [LARGE SCALE GENOMIC DNA]</scope>
    <source>
        <strain evidence="15">Tzet28-1</strain>
        <tissue evidence="15">Whole body</tissue>
    </source>
</reference>